<feature type="chain" id="PRO_5001703939" description="Hemoglobinase" evidence="11">
    <location>
        <begin position="20"/>
        <end position="436"/>
    </location>
</feature>
<keyword evidence="13" id="KW-1185">Reference proteome</keyword>
<dbReference type="InterPro" id="IPR048501">
    <property type="entry name" value="Legum_prodom"/>
</dbReference>
<dbReference type="CTD" id="20324660"/>
<evidence type="ECO:0000256" key="2">
    <source>
        <dbReference type="ARBA" id="ARBA00009941"/>
    </source>
</evidence>
<dbReference type="GO" id="GO:0051603">
    <property type="term" value="P:proteolysis involved in protein catabolic process"/>
    <property type="evidence" value="ECO:0007669"/>
    <property type="project" value="TreeGrafter"/>
</dbReference>
<dbReference type="KEGG" id="ovi:T265_10492"/>
<gene>
    <name evidence="12" type="ORF">T265_10492</name>
</gene>
<dbReference type="OrthoDB" id="192611at2759"/>
<feature type="active site" description="Nucleophile" evidence="10">
    <location>
        <position position="197"/>
    </location>
</feature>
<dbReference type="Gene3D" id="3.40.50.1460">
    <property type="match status" value="1"/>
</dbReference>
<keyword evidence="5 11" id="KW-0732">Signal</keyword>
<evidence type="ECO:0000256" key="6">
    <source>
        <dbReference type="ARBA" id="ARBA00022801"/>
    </source>
</evidence>
<feature type="signal peptide" evidence="11">
    <location>
        <begin position="1"/>
        <end position="19"/>
    </location>
</feature>
<keyword evidence="4" id="KW-0645">Protease</keyword>
<dbReference type="GeneID" id="20324660"/>
<evidence type="ECO:0000256" key="9">
    <source>
        <dbReference type="ARBA" id="ARBA00069042"/>
    </source>
</evidence>
<evidence type="ECO:0000256" key="10">
    <source>
        <dbReference type="PIRSR" id="PIRSR019663-1"/>
    </source>
</evidence>
<comment type="similarity">
    <text evidence="2">Belongs to the peptidase C13 family.</text>
</comment>
<dbReference type="FunFam" id="3.40.50.1460:FF:000006">
    <property type="entry name" value="Legumain"/>
    <property type="match status" value="1"/>
</dbReference>
<evidence type="ECO:0000256" key="5">
    <source>
        <dbReference type="ARBA" id="ARBA00022729"/>
    </source>
</evidence>
<comment type="function">
    <text evidence="8">This protease is used by the parasite for degradation of the host globin.</text>
</comment>
<evidence type="ECO:0000256" key="4">
    <source>
        <dbReference type="ARBA" id="ARBA00022670"/>
    </source>
</evidence>
<dbReference type="RefSeq" id="XP_009175139.1">
    <property type="nucleotide sequence ID" value="XM_009176875.1"/>
</dbReference>
<dbReference type="InterPro" id="IPR001096">
    <property type="entry name" value="Peptidase_C13"/>
</dbReference>
<dbReference type="MEROPS" id="C13.007"/>
<dbReference type="PRINTS" id="PR00776">
    <property type="entry name" value="HEMOGLOBNASE"/>
</dbReference>
<protein>
    <recommendedName>
        <fullName evidence="9">Hemoglobinase</fullName>
        <ecNumber evidence="3">3.4.22.34</ecNumber>
    </recommendedName>
</protein>
<name>A0A074Z6C7_OPIVI</name>
<keyword evidence="7" id="KW-0788">Thiol protease</keyword>
<sequence>MRRFPLLIAFLFCTDRVACFEAAGVHNLSSIFNNQPSKNWVVLVAGTNTWESYRHQANVYHAYHILRANKIPAENIITIAYDDIANNPKNPFKGKVFHDYEHKDVYKGVVIDYRGKDVKPYIFTMVMTGDKRLEKEGKKVLKSGHDENVFIYYTGHGFRNYITFPEGDLTAAQLNDILLHLYKMKKYNKLVFYMDACYSGSMFMDLFPPNVGIYVTTSANEKEESYGVFCTDKQIGVCLATEYSYAWITDSEHSDLKKRTLEQQYQEVKKRTKASHVMKYGEMAMGDLPVGKFQGHYDALMHQNDVAKAAKVVDRKLSSHMHLFSISRRLMEAATEEEHETAWRRLHHALQLRHVVKEKFGDIVRDVMIQHKPMVKRLSKTDKLICFKAVFDQFQTYCFTIQQVPWLAQLSVQLVELCEVGYEDQAIINSVHSVCS</sequence>
<dbReference type="EMBL" id="KL596993">
    <property type="protein sequence ID" value="KER21112.1"/>
    <property type="molecule type" value="Genomic_DNA"/>
</dbReference>
<evidence type="ECO:0000256" key="3">
    <source>
        <dbReference type="ARBA" id="ARBA00012628"/>
    </source>
</evidence>
<dbReference type="GO" id="GO:0006624">
    <property type="term" value="P:vacuolar protein processing"/>
    <property type="evidence" value="ECO:0007669"/>
    <property type="project" value="TreeGrafter"/>
</dbReference>
<evidence type="ECO:0000256" key="1">
    <source>
        <dbReference type="ARBA" id="ARBA00000810"/>
    </source>
</evidence>
<proteinExistence type="inferred from homology"/>
<evidence type="ECO:0000313" key="13">
    <source>
        <dbReference type="Proteomes" id="UP000054324"/>
    </source>
</evidence>
<dbReference type="GO" id="GO:0005773">
    <property type="term" value="C:vacuole"/>
    <property type="evidence" value="ECO:0007669"/>
    <property type="project" value="GOC"/>
</dbReference>
<evidence type="ECO:0000313" key="12">
    <source>
        <dbReference type="EMBL" id="KER21112.1"/>
    </source>
</evidence>
<dbReference type="GO" id="GO:0004197">
    <property type="term" value="F:cysteine-type endopeptidase activity"/>
    <property type="evidence" value="ECO:0007669"/>
    <property type="project" value="UniProtKB-EC"/>
</dbReference>
<dbReference type="PANTHER" id="PTHR12000:SF42">
    <property type="entry name" value="LEGUMAIN"/>
    <property type="match status" value="1"/>
</dbReference>
<organism evidence="12 13">
    <name type="scientific">Opisthorchis viverrini</name>
    <name type="common">Southeast Asian liver fluke</name>
    <dbReference type="NCBI Taxonomy" id="6198"/>
    <lineage>
        <taxon>Eukaryota</taxon>
        <taxon>Metazoa</taxon>
        <taxon>Spiralia</taxon>
        <taxon>Lophotrochozoa</taxon>
        <taxon>Platyhelminthes</taxon>
        <taxon>Trematoda</taxon>
        <taxon>Digenea</taxon>
        <taxon>Opisthorchiida</taxon>
        <taxon>Opisthorchiata</taxon>
        <taxon>Opisthorchiidae</taxon>
        <taxon>Opisthorchis</taxon>
    </lineage>
</organism>
<comment type="catalytic activity">
    <reaction evidence="1">
        <text>Hydrolysis of proteins and small molecule substrates at -Asn-|-Xaa- bonds.</text>
        <dbReference type="EC" id="3.4.22.34"/>
    </reaction>
</comment>
<dbReference type="AlphaFoldDB" id="A0A074Z6C7"/>
<evidence type="ECO:0000256" key="7">
    <source>
        <dbReference type="ARBA" id="ARBA00022807"/>
    </source>
</evidence>
<dbReference type="CDD" id="cd21115">
    <property type="entry name" value="legumain_C"/>
    <property type="match status" value="1"/>
</dbReference>
<evidence type="ECO:0000256" key="8">
    <source>
        <dbReference type="ARBA" id="ARBA00055993"/>
    </source>
</evidence>
<dbReference type="Proteomes" id="UP000054324">
    <property type="component" value="Unassembled WGS sequence"/>
</dbReference>
<feature type="active site" evidence="10">
    <location>
        <position position="156"/>
    </location>
</feature>
<reference evidence="12 13" key="1">
    <citation type="submission" date="2013-11" db="EMBL/GenBank/DDBJ databases">
        <title>Opisthorchis viverrini - life in the bile duct.</title>
        <authorList>
            <person name="Young N.D."/>
            <person name="Nagarajan N."/>
            <person name="Lin S.J."/>
            <person name="Korhonen P.K."/>
            <person name="Jex A.R."/>
            <person name="Hall R.S."/>
            <person name="Safavi-Hemami H."/>
            <person name="Kaewkong W."/>
            <person name="Bertrand D."/>
            <person name="Gao S."/>
            <person name="Seet Q."/>
            <person name="Wongkham S."/>
            <person name="Teh B.T."/>
            <person name="Wongkham C."/>
            <person name="Intapan P.M."/>
            <person name="Maleewong W."/>
            <person name="Yang X."/>
            <person name="Hu M."/>
            <person name="Wang Z."/>
            <person name="Hofmann A."/>
            <person name="Sternberg P.W."/>
            <person name="Tan P."/>
            <person name="Wang J."/>
            <person name="Gasser R.B."/>
        </authorList>
    </citation>
    <scope>NUCLEOTIDE SEQUENCE [LARGE SCALE GENOMIC DNA]</scope>
</reference>
<dbReference type="PANTHER" id="PTHR12000">
    <property type="entry name" value="HEMOGLOBINASE FAMILY MEMBER"/>
    <property type="match status" value="1"/>
</dbReference>
<accession>A0A074Z6C7</accession>
<dbReference type="InterPro" id="IPR046427">
    <property type="entry name" value="Legumain_prodom_sf"/>
</dbReference>
<dbReference type="Gene3D" id="1.10.132.130">
    <property type="match status" value="1"/>
</dbReference>
<dbReference type="Pfam" id="PF01650">
    <property type="entry name" value="Peptidase_C13"/>
    <property type="match status" value="1"/>
</dbReference>
<dbReference type="EC" id="3.4.22.34" evidence="3"/>
<keyword evidence="6" id="KW-0378">Hydrolase</keyword>
<evidence type="ECO:0000256" key="11">
    <source>
        <dbReference type="SAM" id="SignalP"/>
    </source>
</evidence>
<dbReference type="PIRSF" id="PIRSF019663">
    <property type="entry name" value="Legumain"/>
    <property type="match status" value="1"/>
</dbReference>